<dbReference type="Pfam" id="PF12389">
    <property type="entry name" value="Peptidase_M73"/>
    <property type="match status" value="1"/>
</dbReference>
<keyword evidence="3" id="KW-1185">Reference proteome</keyword>
<dbReference type="EMBL" id="OBQI01000001">
    <property type="protein sequence ID" value="SOC46533.1"/>
    <property type="molecule type" value="Genomic_DNA"/>
</dbReference>
<dbReference type="OrthoDB" id="3788361at2"/>
<sequence>MSAKVTSSTARKVIGSLGVIGAAAAVAGMGTFGSFTDSSTPVATTITSGTLSIDATNPHAAFPLTTDAFVPGDSVTRAIALKNDGTENLGSLTFTSKATVSSILDTRADGLKLTVSSCTAPWSATHTCTGTATQLYSGAVATQLNLAGSAAMTAGQTANLLVKVELPTAANNDFQNKSTTLSMQFDATQRTGTAR</sequence>
<gene>
    <name evidence="2" type="ORF">SAMN05660748_0299</name>
</gene>
<dbReference type="RefSeq" id="WP_097193259.1">
    <property type="nucleotide sequence ID" value="NZ_OBQI01000001.1"/>
</dbReference>
<keyword evidence="1" id="KW-0812">Transmembrane</keyword>
<accession>A0A285UXL7</accession>
<feature type="transmembrane region" description="Helical" evidence="1">
    <location>
        <begin position="12"/>
        <end position="35"/>
    </location>
</feature>
<dbReference type="Proteomes" id="UP000219435">
    <property type="component" value="Unassembled WGS sequence"/>
</dbReference>
<reference evidence="3" key="1">
    <citation type="submission" date="2017-08" db="EMBL/GenBank/DDBJ databases">
        <authorList>
            <person name="Varghese N."/>
            <person name="Submissions S."/>
        </authorList>
    </citation>
    <scope>NUCLEOTIDE SEQUENCE [LARGE SCALE GENOMIC DNA]</scope>
    <source>
        <strain evidence="3">DSM 4725</strain>
    </source>
</reference>
<organism evidence="2 3">
    <name type="scientific">Blastococcus aggregatus</name>
    <dbReference type="NCBI Taxonomy" id="38502"/>
    <lineage>
        <taxon>Bacteria</taxon>
        <taxon>Bacillati</taxon>
        <taxon>Actinomycetota</taxon>
        <taxon>Actinomycetes</taxon>
        <taxon>Geodermatophilales</taxon>
        <taxon>Geodermatophilaceae</taxon>
        <taxon>Blastococcus</taxon>
    </lineage>
</organism>
<dbReference type="AlphaFoldDB" id="A0A285UXL7"/>
<evidence type="ECO:0000256" key="1">
    <source>
        <dbReference type="SAM" id="Phobius"/>
    </source>
</evidence>
<evidence type="ECO:0000313" key="2">
    <source>
        <dbReference type="EMBL" id="SOC46533.1"/>
    </source>
</evidence>
<name>A0A285UXL7_9ACTN</name>
<proteinExistence type="predicted"/>
<keyword evidence="1" id="KW-0472">Membrane</keyword>
<keyword evidence="1" id="KW-1133">Transmembrane helix</keyword>
<protein>
    <submittedName>
        <fullName evidence="2">Camelysin metallo-endopeptidase</fullName>
    </submittedName>
</protein>
<evidence type="ECO:0000313" key="3">
    <source>
        <dbReference type="Proteomes" id="UP000219435"/>
    </source>
</evidence>
<dbReference type="InterPro" id="IPR022121">
    <property type="entry name" value="Peptidase_M73_camelysin"/>
</dbReference>